<dbReference type="Proteomes" id="UP001474421">
    <property type="component" value="Unassembled WGS sequence"/>
</dbReference>
<dbReference type="InterPro" id="IPR002236">
    <property type="entry name" value="Chemokine_CCR1"/>
</dbReference>
<dbReference type="GO" id="GO:0006954">
    <property type="term" value="P:inflammatory response"/>
    <property type="evidence" value="ECO:0007669"/>
    <property type="project" value="InterPro"/>
</dbReference>
<keyword evidence="5 10" id="KW-0297">G-protein coupled receptor</keyword>
<dbReference type="InterPro" id="IPR000355">
    <property type="entry name" value="Chemokine_rcpt"/>
</dbReference>
<evidence type="ECO:0000256" key="8">
    <source>
        <dbReference type="ARBA" id="ARBA00023170"/>
    </source>
</evidence>
<dbReference type="GO" id="GO:0007204">
    <property type="term" value="P:positive regulation of cytosolic calcium ion concentration"/>
    <property type="evidence" value="ECO:0007669"/>
    <property type="project" value="TreeGrafter"/>
</dbReference>
<dbReference type="InterPro" id="IPR050119">
    <property type="entry name" value="CCR1-9-like"/>
</dbReference>
<dbReference type="PRINTS" id="PR01106">
    <property type="entry name" value="CHEMOKINER1"/>
</dbReference>
<keyword evidence="14" id="KW-1185">Reference proteome</keyword>
<dbReference type="PANTHER" id="PTHR10489:SF686">
    <property type="entry name" value="C-C CHEMOKINE RECEPTOR TYPE 5"/>
    <property type="match status" value="1"/>
</dbReference>
<reference evidence="13 14" key="1">
    <citation type="journal article" date="2024" name="Proc. Natl. Acad. Sci. U.S.A.">
        <title>The genetic regulatory architecture and epigenomic basis for age-related changes in rattlesnake venom.</title>
        <authorList>
            <person name="Hogan M.P."/>
            <person name="Holding M.L."/>
            <person name="Nystrom G.S."/>
            <person name="Colston T.J."/>
            <person name="Bartlett D.A."/>
            <person name="Mason A.J."/>
            <person name="Ellsworth S.A."/>
            <person name="Rautsaw R.M."/>
            <person name="Lawrence K.C."/>
            <person name="Strickland J.L."/>
            <person name="He B."/>
            <person name="Fraser P."/>
            <person name="Margres M.J."/>
            <person name="Gilbert D.M."/>
            <person name="Gibbs H.L."/>
            <person name="Parkinson C.L."/>
            <person name="Rokyta D.R."/>
        </authorList>
    </citation>
    <scope>NUCLEOTIDE SEQUENCE [LARGE SCALE GENOMIC DNA]</scope>
    <source>
        <strain evidence="13">DRR0105</strain>
    </source>
</reference>
<evidence type="ECO:0000256" key="7">
    <source>
        <dbReference type="ARBA" id="ARBA00023157"/>
    </source>
</evidence>
<feature type="transmembrane region" description="Helical" evidence="11">
    <location>
        <begin position="128"/>
        <end position="147"/>
    </location>
</feature>
<protein>
    <recommendedName>
        <fullName evidence="12">G-protein coupled receptors family 1 profile domain-containing protein</fullName>
    </recommendedName>
</protein>
<dbReference type="FunFam" id="1.20.1070.10:FF:000026">
    <property type="entry name" value="C-C chemokine receptor type 5"/>
    <property type="match status" value="1"/>
</dbReference>
<dbReference type="GO" id="GO:0019722">
    <property type="term" value="P:calcium-mediated signaling"/>
    <property type="evidence" value="ECO:0007669"/>
    <property type="project" value="TreeGrafter"/>
</dbReference>
<dbReference type="PROSITE" id="PS50262">
    <property type="entry name" value="G_PROTEIN_RECEP_F1_2"/>
    <property type="match status" value="1"/>
</dbReference>
<comment type="similarity">
    <text evidence="10">Belongs to the G-protein coupled receptor 1 family.</text>
</comment>
<evidence type="ECO:0000313" key="14">
    <source>
        <dbReference type="Proteomes" id="UP001474421"/>
    </source>
</evidence>
<evidence type="ECO:0000313" key="13">
    <source>
        <dbReference type="EMBL" id="KAK9396474.1"/>
    </source>
</evidence>
<name>A0AAW1B3J1_CROAD</name>
<evidence type="ECO:0000256" key="11">
    <source>
        <dbReference type="SAM" id="Phobius"/>
    </source>
</evidence>
<evidence type="ECO:0000256" key="10">
    <source>
        <dbReference type="RuleBase" id="RU000688"/>
    </source>
</evidence>
<keyword evidence="3 10" id="KW-0812">Transmembrane</keyword>
<dbReference type="Pfam" id="PF00001">
    <property type="entry name" value="7tm_1"/>
    <property type="match status" value="1"/>
</dbReference>
<comment type="subcellular location">
    <subcellularLocation>
        <location evidence="1">Cell membrane</location>
        <topology evidence="1">Multi-pass membrane protein</topology>
    </subcellularLocation>
</comment>
<evidence type="ECO:0000256" key="5">
    <source>
        <dbReference type="ARBA" id="ARBA00023040"/>
    </source>
</evidence>
<feature type="transmembrane region" description="Helical" evidence="11">
    <location>
        <begin position="260"/>
        <end position="282"/>
    </location>
</feature>
<dbReference type="GO" id="GO:0090026">
    <property type="term" value="P:positive regulation of monocyte chemotaxis"/>
    <property type="evidence" value="ECO:0007669"/>
    <property type="project" value="InterPro"/>
</dbReference>
<proteinExistence type="inferred from homology"/>
<dbReference type="PRINTS" id="PR00237">
    <property type="entry name" value="GPCRRHODOPSN"/>
</dbReference>
<gene>
    <name evidence="13" type="ORF">NXF25_019835</name>
</gene>
<dbReference type="SUPFAM" id="SSF81321">
    <property type="entry name" value="Family A G protein-coupled receptor-like"/>
    <property type="match status" value="1"/>
</dbReference>
<dbReference type="GO" id="GO:0019957">
    <property type="term" value="F:C-C chemokine binding"/>
    <property type="evidence" value="ECO:0007669"/>
    <property type="project" value="TreeGrafter"/>
</dbReference>
<dbReference type="GO" id="GO:0009897">
    <property type="term" value="C:external side of plasma membrane"/>
    <property type="evidence" value="ECO:0007669"/>
    <property type="project" value="TreeGrafter"/>
</dbReference>
<dbReference type="GO" id="GO:0016493">
    <property type="term" value="F:C-C chemokine receptor activity"/>
    <property type="evidence" value="ECO:0007669"/>
    <property type="project" value="InterPro"/>
</dbReference>
<dbReference type="AlphaFoldDB" id="A0AAW1B3J1"/>
<accession>A0AAW1B3J1</accession>
<dbReference type="EMBL" id="JAOTOJ010000008">
    <property type="protein sequence ID" value="KAK9396474.1"/>
    <property type="molecule type" value="Genomic_DNA"/>
</dbReference>
<feature type="transmembrane region" description="Helical" evidence="11">
    <location>
        <begin position="95"/>
        <end position="116"/>
    </location>
</feature>
<dbReference type="PANTHER" id="PTHR10489">
    <property type="entry name" value="CELL ADHESION MOLECULE"/>
    <property type="match status" value="1"/>
</dbReference>
<sequence>MLAKSYSNEEILEHVHTSLCDCFLQLTPAIGICPSCKSKSNKNSIGKVLVTGNKMDNLINETNEVTATTEYDYSNAVTPCHAQAAEMFGSSVLPILYSLVFIFGFLGNMLVVLILIKYKKFKSMTDIYLLNLAVSDLLFIFSIPVRIYSKVDEWVFGDAMCKINSGIYFLSFYSGSFFIILLTIDRYLAIVYAVFALKARTVFYGIITSIITWGLAILASTPGIVFYGVQGEDERKRCFFNFPLETYNRWNMFFTLELNFLGLIFPMIVMIFCYACIINTLLRCRNDKKNKAVKLIFIIMIVYFLFWAPYNIVLLIQMFQNELSLDGCPKLSSIGIAIQVTETLAIAHGCINPVIYAFAGEKFRKYTITFFRKHGGHHLSKYCVFLYREPLERASSTYSHSTGEQDISAIL</sequence>
<feature type="transmembrane region" description="Helical" evidence="11">
    <location>
        <begin position="202"/>
        <end position="227"/>
    </location>
</feature>
<keyword evidence="9 10" id="KW-0807">Transducer</keyword>
<evidence type="ECO:0000256" key="2">
    <source>
        <dbReference type="ARBA" id="ARBA00022475"/>
    </source>
</evidence>
<feature type="transmembrane region" description="Helical" evidence="11">
    <location>
        <begin position="294"/>
        <end position="316"/>
    </location>
</feature>
<dbReference type="Gene3D" id="1.20.1070.10">
    <property type="entry name" value="Rhodopsin 7-helix transmembrane proteins"/>
    <property type="match status" value="1"/>
</dbReference>
<dbReference type="GO" id="GO:0060326">
    <property type="term" value="P:cell chemotaxis"/>
    <property type="evidence" value="ECO:0007669"/>
    <property type="project" value="TreeGrafter"/>
</dbReference>
<evidence type="ECO:0000256" key="1">
    <source>
        <dbReference type="ARBA" id="ARBA00004651"/>
    </source>
</evidence>
<evidence type="ECO:0000256" key="9">
    <source>
        <dbReference type="ARBA" id="ARBA00023224"/>
    </source>
</evidence>
<keyword evidence="6 11" id="KW-0472">Membrane</keyword>
<organism evidence="13 14">
    <name type="scientific">Crotalus adamanteus</name>
    <name type="common">Eastern diamondback rattlesnake</name>
    <dbReference type="NCBI Taxonomy" id="8729"/>
    <lineage>
        <taxon>Eukaryota</taxon>
        <taxon>Metazoa</taxon>
        <taxon>Chordata</taxon>
        <taxon>Craniata</taxon>
        <taxon>Vertebrata</taxon>
        <taxon>Euteleostomi</taxon>
        <taxon>Lepidosauria</taxon>
        <taxon>Squamata</taxon>
        <taxon>Bifurcata</taxon>
        <taxon>Unidentata</taxon>
        <taxon>Episquamata</taxon>
        <taxon>Toxicofera</taxon>
        <taxon>Serpentes</taxon>
        <taxon>Colubroidea</taxon>
        <taxon>Viperidae</taxon>
        <taxon>Crotalinae</taxon>
        <taxon>Crotalus</taxon>
    </lineage>
</organism>
<dbReference type="PRINTS" id="PR00657">
    <property type="entry name" value="CCCHEMOKINER"/>
</dbReference>
<comment type="caution">
    <text evidence="13">The sequence shown here is derived from an EMBL/GenBank/DDBJ whole genome shotgun (WGS) entry which is preliminary data.</text>
</comment>
<feature type="transmembrane region" description="Helical" evidence="11">
    <location>
        <begin position="336"/>
        <end position="359"/>
    </location>
</feature>
<dbReference type="InterPro" id="IPR000276">
    <property type="entry name" value="GPCR_Rhodpsn"/>
</dbReference>
<dbReference type="GO" id="GO:0006955">
    <property type="term" value="P:immune response"/>
    <property type="evidence" value="ECO:0007669"/>
    <property type="project" value="InterPro"/>
</dbReference>
<dbReference type="InterPro" id="IPR017452">
    <property type="entry name" value="GPCR_Rhodpsn_7TM"/>
</dbReference>
<keyword evidence="4 11" id="KW-1133">Transmembrane helix</keyword>
<feature type="transmembrane region" description="Helical" evidence="11">
    <location>
        <begin position="167"/>
        <end position="195"/>
    </location>
</feature>
<evidence type="ECO:0000256" key="3">
    <source>
        <dbReference type="ARBA" id="ARBA00022692"/>
    </source>
</evidence>
<evidence type="ECO:0000256" key="6">
    <source>
        <dbReference type="ARBA" id="ARBA00023136"/>
    </source>
</evidence>
<dbReference type="GO" id="GO:0005737">
    <property type="term" value="C:cytoplasm"/>
    <property type="evidence" value="ECO:0007669"/>
    <property type="project" value="TreeGrafter"/>
</dbReference>
<evidence type="ECO:0000259" key="12">
    <source>
        <dbReference type="PROSITE" id="PS50262"/>
    </source>
</evidence>
<evidence type="ECO:0000256" key="4">
    <source>
        <dbReference type="ARBA" id="ARBA00022989"/>
    </source>
</evidence>
<keyword evidence="7" id="KW-1015">Disulfide bond</keyword>
<feature type="domain" description="G-protein coupled receptors family 1 profile" evidence="12">
    <location>
        <begin position="107"/>
        <end position="356"/>
    </location>
</feature>
<keyword evidence="8 10" id="KW-0675">Receptor</keyword>
<keyword evidence="2" id="KW-1003">Cell membrane</keyword>
<dbReference type="PROSITE" id="PS00237">
    <property type="entry name" value="G_PROTEIN_RECEP_F1_1"/>
    <property type="match status" value="1"/>
</dbReference>